<comment type="similarity">
    <text evidence="9">Belongs to the glycosyltransferase 9 family.</text>
</comment>
<evidence type="ECO:0000256" key="1">
    <source>
        <dbReference type="ARBA" id="ARBA00004515"/>
    </source>
</evidence>
<keyword evidence="3" id="KW-1003">Cell membrane</keyword>
<dbReference type="PANTHER" id="PTHR30160:SF19">
    <property type="entry name" value="LIPOPOLYSACCHARIDE HEPTOSYLTRANSFERASE 1"/>
    <property type="match status" value="1"/>
</dbReference>
<protein>
    <recommendedName>
        <fullName evidence="11">Lipopolysaccharide heptosyltransferase 1</fullName>
        <ecNumber evidence="10">2.4.99.23</ecNumber>
    </recommendedName>
    <alternativeName>
        <fullName evidence="12">ADP-heptose:lipopolysaccharide heptosyltransferase I</fullName>
    </alternativeName>
</protein>
<evidence type="ECO:0000256" key="4">
    <source>
        <dbReference type="ARBA" id="ARBA00022519"/>
    </source>
</evidence>
<keyword evidence="7" id="KW-0448">Lipopolysaccharide biosynthesis</keyword>
<dbReference type="Pfam" id="PF01075">
    <property type="entry name" value="Glyco_transf_9"/>
    <property type="match status" value="1"/>
</dbReference>
<dbReference type="GO" id="GO:0009244">
    <property type="term" value="P:lipopolysaccharide core region biosynthetic process"/>
    <property type="evidence" value="ECO:0007669"/>
    <property type="project" value="InterPro"/>
</dbReference>
<comment type="subcellular location">
    <subcellularLocation>
        <location evidence="1">Cell inner membrane</location>
        <topology evidence="1">Peripheral membrane protein</topology>
        <orientation evidence="1">Cytoplasmic side</orientation>
    </subcellularLocation>
</comment>
<dbReference type="InterPro" id="IPR002201">
    <property type="entry name" value="Glyco_trans_9"/>
</dbReference>
<dbReference type="RefSeq" id="WP_075147619.1">
    <property type="nucleotide sequence ID" value="NZ_CP018839.1"/>
</dbReference>
<dbReference type="AlphaFoldDB" id="A0A1H5SYG3"/>
<evidence type="ECO:0000256" key="12">
    <source>
        <dbReference type="ARBA" id="ARBA00044330"/>
    </source>
</evidence>
<gene>
    <name evidence="14" type="ORF">Tchl_1226</name>
</gene>
<keyword evidence="6 14" id="KW-0808">Transferase</keyword>
<keyword evidence="8" id="KW-0472">Membrane</keyword>
<dbReference type="EMBL" id="CP018839">
    <property type="protein sequence ID" value="APR04085.1"/>
    <property type="molecule type" value="Genomic_DNA"/>
</dbReference>
<evidence type="ECO:0000256" key="8">
    <source>
        <dbReference type="ARBA" id="ARBA00023136"/>
    </source>
</evidence>
<evidence type="ECO:0000256" key="7">
    <source>
        <dbReference type="ARBA" id="ARBA00022985"/>
    </source>
</evidence>
<evidence type="ECO:0000256" key="11">
    <source>
        <dbReference type="ARBA" id="ARBA00044190"/>
    </source>
</evidence>
<evidence type="ECO:0000256" key="13">
    <source>
        <dbReference type="ARBA" id="ARBA00049201"/>
    </source>
</evidence>
<keyword evidence="15" id="KW-1185">Reference proteome</keyword>
<evidence type="ECO:0000256" key="5">
    <source>
        <dbReference type="ARBA" id="ARBA00022676"/>
    </source>
</evidence>
<evidence type="ECO:0000256" key="3">
    <source>
        <dbReference type="ARBA" id="ARBA00022475"/>
    </source>
</evidence>
<dbReference type="GO" id="GO:0005829">
    <property type="term" value="C:cytosol"/>
    <property type="evidence" value="ECO:0007669"/>
    <property type="project" value="TreeGrafter"/>
</dbReference>
<evidence type="ECO:0000313" key="15">
    <source>
        <dbReference type="Proteomes" id="UP000185739"/>
    </source>
</evidence>
<dbReference type="InterPro" id="IPR011908">
    <property type="entry name" value="LipoPS_heptosylTferase-I"/>
</dbReference>
<comment type="pathway">
    <text evidence="2">Bacterial outer membrane biogenesis; LPS core biosynthesis.</text>
</comment>
<dbReference type="InterPro" id="IPR051199">
    <property type="entry name" value="LPS_LOS_Heptosyltrfase"/>
</dbReference>
<accession>A0A1H5SYG3</accession>
<reference evidence="14 15" key="1">
    <citation type="submission" date="2016-12" db="EMBL/GenBank/DDBJ databases">
        <title>Complete genome sequence of Thauera chlorobenzoica, a Betaproteobacterium degrading haloaromatics anaerobically to CO2 and halides.</title>
        <authorList>
            <person name="Goris T."/>
            <person name="Mergelsberg M."/>
            <person name="Boll M."/>
        </authorList>
    </citation>
    <scope>NUCLEOTIDE SEQUENCE [LARGE SCALE GENOMIC DNA]</scope>
    <source>
        <strain evidence="14 15">3CB1</strain>
    </source>
</reference>
<evidence type="ECO:0000256" key="9">
    <source>
        <dbReference type="ARBA" id="ARBA00043995"/>
    </source>
</evidence>
<dbReference type="Gene3D" id="3.40.50.2000">
    <property type="entry name" value="Glycogen Phosphorylase B"/>
    <property type="match status" value="2"/>
</dbReference>
<dbReference type="GO" id="GO:0005886">
    <property type="term" value="C:plasma membrane"/>
    <property type="evidence" value="ECO:0007669"/>
    <property type="project" value="UniProtKB-SubCell"/>
</dbReference>
<evidence type="ECO:0000256" key="10">
    <source>
        <dbReference type="ARBA" id="ARBA00044041"/>
    </source>
</evidence>
<evidence type="ECO:0000256" key="2">
    <source>
        <dbReference type="ARBA" id="ARBA00004713"/>
    </source>
</evidence>
<keyword evidence="5" id="KW-0328">Glycosyltransferase</keyword>
<evidence type="ECO:0000256" key="6">
    <source>
        <dbReference type="ARBA" id="ARBA00022679"/>
    </source>
</evidence>
<dbReference type="PANTHER" id="PTHR30160">
    <property type="entry name" value="TETRAACYLDISACCHARIDE 4'-KINASE-RELATED"/>
    <property type="match status" value="1"/>
</dbReference>
<dbReference type="CDD" id="cd03789">
    <property type="entry name" value="GT9_LPS_heptosyltransferase"/>
    <property type="match status" value="1"/>
</dbReference>
<dbReference type="NCBIfam" id="TIGR02193">
    <property type="entry name" value="heptsyl_trn_I"/>
    <property type="match status" value="1"/>
</dbReference>
<dbReference type="GO" id="GO:0008713">
    <property type="term" value="F:ADP-heptose-lipopolysaccharide heptosyltransferase activity"/>
    <property type="evidence" value="ECO:0007669"/>
    <property type="project" value="TreeGrafter"/>
</dbReference>
<comment type="catalytic activity">
    <reaction evidence="13">
        <text>an alpha-Kdo-(2-&gt;4)-alpha-Kdo-(2-&gt;6)-lipid A + ADP-L-glycero-beta-D-manno-heptose = an L-alpha-D-Hep-(1-&gt;5)-[alpha-Kdo-(2-&gt;4)]-alpha-Kdo-(2-&gt;6)-lipid A + ADP + H(+)</text>
        <dbReference type="Rhea" id="RHEA:74067"/>
        <dbReference type="ChEBI" id="CHEBI:15378"/>
        <dbReference type="ChEBI" id="CHEBI:61506"/>
        <dbReference type="ChEBI" id="CHEBI:176431"/>
        <dbReference type="ChEBI" id="CHEBI:193068"/>
        <dbReference type="ChEBI" id="CHEBI:456216"/>
        <dbReference type="EC" id="2.4.99.23"/>
    </reaction>
</comment>
<evidence type="ECO:0000313" key="14">
    <source>
        <dbReference type="EMBL" id="APR04085.1"/>
    </source>
</evidence>
<organism evidence="14 15">
    <name type="scientific">Thauera chlorobenzoica</name>
    <dbReference type="NCBI Taxonomy" id="96773"/>
    <lineage>
        <taxon>Bacteria</taxon>
        <taxon>Pseudomonadati</taxon>
        <taxon>Pseudomonadota</taxon>
        <taxon>Betaproteobacteria</taxon>
        <taxon>Rhodocyclales</taxon>
        <taxon>Zoogloeaceae</taxon>
        <taxon>Thauera</taxon>
    </lineage>
</organism>
<sequence length="362" mass="39569">MHVLIVKTSSLGDVIHTLPALTDAARVLPDIRFDWVVEEGFAEIPRWHPAVDRVIPVALRRWRKHPLRAWRSGEWRAFTAAIGARRYDAVIDAQGLLKSAWLARHAHGPVHGLDRRSAREPLASLFYRHRHAVAWGRHAVLRVRELFAAALGYALPDGPAAAADPYGLDRARVLAGAAQAAGASAPYLLFLHGTTWATKHWPELYWRRLAERACAAGWQVRLPWGNDTERARAERLAEGLAGACVLPRLTLAGVAAELAGARACVAVDTGLGHLAAALAVPTVSVYGPTNPGFTGTWGAGQRHLASDFPCAPCLQKRCRYTPSAVDRARPDFAREQPLCFTRVAPERVWAELAAVLDRSEAP</sequence>
<dbReference type="SUPFAM" id="SSF53756">
    <property type="entry name" value="UDP-Glycosyltransferase/glycogen phosphorylase"/>
    <property type="match status" value="1"/>
</dbReference>
<dbReference type="OrthoDB" id="9767552at2"/>
<dbReference type="KEGG" id="tcl:Tchl_1226"/>
<keyword evidence="4" id="KW-0997">Cell inner membrane</keyword>
<dbReference type="STRING" id="96773.Tchl_1226"/>
<dbReference type="EC" id="2.4.99.23" evidence="10"/>
<name>A0A1H5SYG3_9RHOO</name>
<proteinExistence type="inferred from homology"/>
<dbReference type="Proteomes" id="UP000185739">
    <property type="component" value="Chromosome"/>
</dbReference>